<dbReference type="InterPro" id="IPR013320">
    <property type="entry name" value="ConA-like_dom_sf"/>
</dbReference>
<dbReference type="InterPro" id="IPR003599">
    <property type="entry name" value="Ig_sub"/>
</dbReference>
<gene>
    <name evidence="14" type="primary">LOC115816315</name>
</gene>
<dbReference type="InterPro" id="IPR003877">
    <property type="entry name" value="SPRY_dom"/>
</dbReference>
<dbReference type="FunFam" id="2.60.40.10:FF:000142">
    <property type="entry name" value="V-set domain-containing T-cell activation inhibitor 1"/>
    <property type="match status" value="1"/>
</dbReference>
<feature type="domain" description="B30.2/SPRY" evidence="11">
    <location>
        <begin position="219"/>
        <end position="411"/>
    </location>
</feature>
<dbReference type="GO" id="GO:0050863">
    <property type="term" value="P:regulation of T cell activation"/>
    <property type="evidence" value="ECO:0007669"/>
    <property type="project" value="UniProtKB-ARBA"/>
</dbReference>
<evidence type="ECO:0000256" key="7">
    <source>
        <dbReference type="ARBA" id="ARBA00023157"/>
    </source>
</evidence>
<dbReference type="PROSITE" id="PS50835">
    <property type="entry name" value="IG_LIKE"/>
    <property type="match status" value="2"/>
</dbReference>
<evidence type="ECO:0000259" key="11">
    <source>
        <dbReference type="PROSITE" id="PS50188"/>
    </source>
</evidence>
<comment type="similarity">
    <text evidence="2">Belongs to the immunoglobulin superfamily. BTN/MOG family.</text>
</comment>
<dbReference type="InterPro" id="IPR036179">
    <property type="entry name" value="Ig-like_dom_sf"/>
</dbReference>
<evidence type="ECO:0000256" key="4">
    <source>
        <dbReference type="ARBA" id="ARBA00022729"/>
    </source>
</evidence>
<dbReference type="Gene3D" id="2.60.40.10">
    <property type="entry name" value="Immunoglobulins"/>
    <property type="match status" value="2"/>
</dbReference>
<dbReference type="InterPro" id="IPR001870">
    <property type="entry name" value="B30.2/SPRY"/>
</dbReference>
<comment type="subcellular location">
    <subcellularLocation>
        <location evidence="1">Membrane</location>
        <topology evidence="1">Single-pass type I membrane protein</topology>
    </subcellularLocation>
</comment>
<evidence type="ECO:0000259" key="12">
    <source>
        <dbReference type="PROSITE" id="PS50835"/>
    </source>
</evidence>
<dbReference type="PROSITE" id="PS50188">
    <property type="entry name" value="B302_SPRY"/>
    <property type="match status" value="1"/>
</dbReference>
<feature type="region of interest" description="Disordered" evidence="10">
    <location>
        <begin position="1"/>
        <end position="20"/>
    </location>
</feature>
<dbReference type="SMART" id="SM00449">
    <property type="entry name" value="SPRY"/>
    <property type="match status" value="1"/>
</dbReference>
<organism evidence="13 14">
    <name type="scientific">Chanos chanos</name>
    <name type="common">Milkfish</name>
    <name type="synonym">Mugil chanos</name>
    <dbReference type="NCBI Taxonomy" id="29144"/>
    <lineage>
        <taxon>Eukaryota</taxon>
        <taxon>Metazoa</taxon>
        <taxon>Chordata</taxon>
        <taxon>Craniata</taxon>
        <taxon>Vertebrata</taxon>
        <taxon>Euteleostomi</taxon>
        <taxon>Actinopterygii</taxon>
        <taxon>Neopterygii</taxon>
        <taxon>Teleostei</taxon>
        <taxon>Ostariophysi</taxon>
        <taxon>Gonorynchiformes</taxon>
        <taxon>Chanidae</taxon>
        <taxon>Chanos</taxon>
    </lineage>
</organism>
<dbReference type="PANTHER" id="PTHR24100:SF151">
    <property type="entry name" value="ICOS LIGAND"/>
    <property type="match status" value="1"/>
</dbReference>
<evidence type="ECO:0000256" key="9">
    <source>
        <dbReference type="ARBA" id="ARBA00023319"/>
    </source>
</evidence>
<keyword evidence="13" id="KW-1185">Reference proteome</keyword>
<keyword evidence="4" id="KW-0732">Signal</keyword>
<dbReference type="CDD" id="cd13733">
    <property type="entry name" value="SPRY_PRY_C-I_1"/>
    <property type="match status" value="1"/>
</dbReference>
<dbReference type="InterPro" id="IPR013106">
    <property type="entry name" value="Ig_V-set"/>
</dbReference>
<sequence>MTPTGIVFSHGGTQASPPRQDQFHVVGPDGPLVVGAGEDVILPCSLKPNISAVDMTVEWFRLHTSDLLLHFYEGGVESKDQIQSYRGRTSLFKEELQKGNASLKLSRAKTTDEGEYRCVVQSKDWIDDISFKISVSAVGTYPVISIEGYRKDGGLSLLCEIKSWNPEPEVLWLDSDGNLLPAEDTETLRDTERFHVKKHVTVQDTNINRFYCRVILTDHMKESEIVISKKERHIDEVNVTLDPDTAHPNLILSDDRKQVQLGDTKQVLSNNPERFDYCFGVLGKEGFSSGKFYYEVQVSGKTEWDLGVVKESVNRKKCITLCPKHGFWTVWLWKGKVYRGIDGHSALSQTLQTVGVFVDYEEGVVSFYDVEARSHICSFTGQTFTEKLYPFFSPYSSDKGKKSAPLIITIVNHNK</sequence>
<feature type="domain" description="Ig-like" evidence="12">
    <location>
        <begin position="142"/>
        <end position="228"/>
    </location>
</feature>
<accession>A0A6J2VT75</accession>
<keyword evidence="8" id="KW-0325">Glycoprotein</keyword>
<keyword evidence="6" id="KW-0472">Membrane</keyword>
<dbReference type="Pfam" id="PF13765">
    <property type="entry name" value="PRY"/>
    <property type="match status" value="1"/>
</dbReference>
<dbReference type="InterPro" id="IPR013783">
    <property type="entry name" value="Ig-like_fold"/>
</dbReference>
<dbReference type="InterPro" id="IPR007110">
    <property type="entry name" value="Ig-like_dom"/>
</dbReference>
<keyword evidence="7" id="KW-1015">Disulfide bond</keyword>
<dbReference type="SUPFAM" id="SSF49899">
    <property type="entry name" value="Concanavalin A-like lectins/glucanases"/>
    <property type="match status" value="1"/>
</dbReference>
<keyword evidence="5" id="KW-1133">Transmembrane helix</keyword>
<dbReference type="AlphaFoldDB" id="A0A6J2VT75"/>
<dbReference type="GO" id="GO:0009897">
    <property type="term" value="C:external side of plasma membrane"/>
    <property type="evidence" value="ECO:0007669"/>
    <property type="project" value="TreeGrafter"/>
</dbReference>
<evidence type="ECO:0000256" key="3">
    <source>
        <dbReference type="ARBA" id="ARBA00022692"/>
    </source>
</evidence>
<reference evidence="14" key="1">
    <citation type="submission" date="2025-08" db="UniProtKB">
        <authorList>
            <consortium name="RefSeq"/>
        </authorList>
    </citation>
    <scope>IDENTIFICATION</scope>
</reference>
<dbReference type="InterPro" id="IPR006574">
    <property type="entry name" value="PRY"/>
</dbReference>
<dbReference type="OrthoDB" id="10055806at2759"/>
<dbReference type="Pfam" id="PF22705">
    <property type="entry name" value="C2-set_3"/>
    <property type="match status" value="1"/>
</dbReference>
<evidence type="ECO:0000313" key="14">
    <source>
        <dbReference type="RefSeq" id="XP_030635133.1"/>
    </source>
</evidence>
<protein>
    <submittedName>
        <fullName evidence="14">Butyrophilin subfamily 1 member A1-like</fullName>
    </submittedName>
</protein>
<dbReference type="InParanoid" id="A0A6J2VT75"/>
<dbReference type="SMART" id="SM00406">
    <property type="entry name" value="IGv"/>
    <property type="match status" value="1"/>
</dbReference>
<dbReference type="Gene3D" id="2.60.120.920">
    <property type="match status" value="1"/>
</dbReference>
<dbReference type="GO" id="GO:0001817">
    <property type="term" value="P:regulation of cytokine production"/>
    <property type="evidence" value="ECO:0007669"/>
    <property type="project" value="TreeGrafter"/>
</dbReference>
<dbReference type="RefSeq" id="XP_030635133.1">
    <property type="nucleotide sequence ID" value="XM_030779273.1"/>
</dbReference>
<dbReference type="PRINTS" id="PR01407">
    <property type="entry name" value="BUTYPHLNCDUF"/>
</dbReference>
<evidence type="ECO:0000256" key="5">
    <source>
        <dbReference type="ARBA" id="ARBA00022989"/>
    </source>
</evidence>
<dbReference type="PANTHER" id="PTHR24100">
    <property type="entry name" value="BUTYROPHILIN"/>
    <property type="match status" value="1"/>
</dbReference>
<dbReference type="Proteomes" id="UP000504632">
    <property type="component" value="Chromosome 7"/>
</dbReference>
<evidence type="ECO:0000256" key="1">
    <source>
        <dbReference type="ARBA" id="ARBA00004479"/>
    </source>
</evidence>
<name>A0A6J2VT75_CHACN</name>
<evidence type="ECO:0000256" key="8">
    <source>
        <dbReference type="ARBA" id="ARBA00023180"/>
    </source>
</evidence>
<dbReference type="GO" id="GO:1903037">
    <property type="term" value="P:regulation of leukocyte cell-cell adhesion"/>
    <property type="evidence" value="ECO:0007669"/>
    <property type="project" value="UniProtKB-ARBA"/>
</dbReference>
<dbReference type="InterPro" id="IPR003879">
    <property type="entry name" value="Butyrophylin_SPRY"/>
</dbReference>
<keyword evidence="3" id="KW-0812">Transmembrane</keyword>
<proteinExistence type="inferred from homology"/>
<evidence type="ECO:0000313" key="13">
    <source>
        <dbReference type="Proteomes" id="UP000504632"/>
    </source>
</evidence>
<dbReference type="Pfam" id="PF00622">
    <property type="entry name" value="SPRY"/>
    <property type="match status" value="1"/>
</dbReference>
<dbReference type="GO" id="GO:0005102">
    <property type="term" value="F:signaling receptor binding"/>
    <property type="evidence" value="ECO:0007669"/>
    <property type="project" value="TreeGrafter"/>
</dbReference>
<dbReference type="InterPro" id="IPR050504">
    <property type="entry name" value="IgSF_BTN/MOG"/>
</dbReference>
<dbReference type="GO" id="GO:0050852">
    <property type="term" value="P:T cell receptor signaling pathway"/>
    <property type="evidence" value="ECO:0007669"/>
    <property type="project" value="TreeGrafter"/>
</dbReference>
<dbReference type="Pfam" id="PF07686">
    <property type="entry name" value="V-set"/>
    <property type="match status" value="1"/>
</dbReference>
<evidence type="ECO:0000256" key="10">
    <source>
        <dbReference type="SAM" id="MobiDB-lite"/>
    </source>
</evidence>
<dbReference type="SMART" id="SM00409">
    <property type="entry name" value="IG"/>
    <property type="match status" value="1"/>
</dbReference>
<evidence type="ECO:0000256" key="2">
    <source>
        <dbReference type="ARBA" id="ARBA00007591"/>
    </source>
</evidence>
<dbReference type="FunFam" id="2.60.120.920:FF:000004">
    <property type="entry name" value="Butyrophilin subfamily 1 member A1"/>
    <property type="match status" value="1"/>
</dbReference>
<evidence type="ECO:0000256" key="6">
    <source>
        <dbReference type="ARBA" id="ARBA00023136"/>
    </source>
</evidence>
<dbReference type="InterPro" id="IPR053896">
    <property type="entry name" value="BTN3A2-like_Ig-C"/>
</dbReference>
<dbReference type="SMART" id="SM00589">
    <property type="entry name" value="PRY"/>
    <property type="match status" value="1"/>
</dbReference>
<feature type="domain" description="Ig-like" evidence="12">
    <location>
        <begin position="18"/>
        <end position="134"/>
    </location>
</feature>
<keyword evidence="9" id="KW-0393">Immunoglobulin domain</keyword>
<dbReference type="SUPFAM" id="SSF48726">
    <property type="entry name" value="Immunoglobulin"/>
    <property type="match status" value="2"/>
</dbReference>
<dbReference type="GeneID" id="115816315"/>
<dbReference type="InterPro" id="IPR043136">
    <property type="entry name" value="B30.2/SPRY_sf"/>
</dbReference>